<evidence type="ECO:0000313" key="2">
    <source>
        <dbReference type="EMBL" id="PPK61942.1"/>
    </source>
</evidence>
<dbReference type="RefSeq" id="WP_079577004.1">
    <property type="nucleotide sequence ID" value="NZ_FUYO01000002.1"/>
</dbReference>
<proteinExistence type="predicted"/>
<gene>
    <name evidence="2" type="ORF">B0F89_10636</name>
</gene>
<sequence length="252" mass="29689">MGRRRGGDKLHNKKKELEKKDFQRKTNNKITVPDVIIACEDSVSSPMYFQKIIDKLIEEKKITQDSFVIAKHKHTNPTGVLEDLKNYSDENNKKYTDFEHKWIVIDRDKERVNGGGHKKEDFNNALKNAKSKKKHLNIEVAYSNDSFELWYLLHFNYRDTAILRDEIIKKVIEELKKVEPYKFFKLNKDNIKEENYTKMIFETLFNRQKSAINNAKKLLDTYGISHTPEEDNPSTRVHVLVEILNNLGAFNK</sequence>
<evidence type="ECO:0000313" key="3">
    <source>
        <dbReference type="Proteomes" id="UP000239861"/>
    </source>
</evidence>
<comment type="caution">
    <text evidence="2">The sequence shown here is derived from an EMBL/GenBank/DDBJ whole genome shotgun (WGS) entry which is preliminary data.</text>
</comment>
<dbReference type="AlphaFoldDB" id="A0AB36ZX70"/>
<accession>A0AB36ZX70</accession>
<dbReference type="Proteomes" id="UP000239861">
    <property type="component" value="Unassembled WGS sequence"/>
</dbReference>
<dbReference type="Pfam" id="PF13707">
    <property type="entry name" value="RloB"/>
    <property type="match status" value="1"/>
</dbReference>
<dbReference type="InterPro" id="IPR025591">
    <property type="entry name" value="RloB"/>
</dbReference>
<dbReference type="EMBL" id="PTIW01000006">
    <property type="protein sequence ID" value="PPK61942.1"/>
    <property type="molecule type" value="Genomic_DNA"/>
</dbReference>
<reference evidence="2 3" key="1">
    <citation type="submission" date="2018-02" db="EMBL/GenBank/DDBJ databases">
        <title>Subsurface microbial communities from deep shales in Ohio and West Virginia, USA.</title>
        <authorList>
            <person name="Wrighton K."/>
        </authorList>
    </citation>
    <scope>NUCLEOTIDE SEQUENCE [LARGE SCALE GENOMIC DNA]</scope>
    <source>
        <strain evidence="2 3">MARC-MIP3H16</strain>
    </source>
</reference>
<name>A0AB36ZX70_9BACT</name>
<protein>
    <submittedName>
        <fullName evidence="2">RloB-like protein</fullName>
    </submittedName>
</protein>
<organism evidence="2 3">
    <name type="scientific">Malaciobacter marinus</name>
    <dbReference type="NCBI Taxonomy" id="505249"/>
    <lineage>
        <taxon>Bacteria</taxon>
        <taxon>Pseudomonadati</taxon>
        <taxon>Campylobacterota</taxon>
        <taxon>Epsilonproteobacteria</taxon>
        <taxon>Campylobacterales</taxon>
        <taxon>Arcobacteraceae</taxon>
        <taxon>Malaciobacter</taxon>
    </lineage>
</organism>
<evidence type="ECO:0000256" key="1">
    <source>
        <dbReference type="SAM" id="MobiDB-lite"/>
    </source>
</evidence>
<feature type="region of interest" description="Disordered" evidence="1">
    <location>
        <begin position="1"/>
        <end position="22"/>
    </location>
</feature>